<name>A0A1M6DMV0_9VIBR</name>
<feature type="binding site" evidence="10">
    <location>
        <position position="91"/>
    </location>
    <ligand>
        <name>Mg(2+)</name>
        <dbReference type="ChEBI" id="CHEBI:18420"/>
        <label>1</label>
    </ligand>
</feature>
<dbReference type="UniPathway" id="UPA00035">
    <property type="reaction ID" value="UER00041"/>
</dbReference>
<dbReference type="GO" id="GO:0000287">
    <property type="term" value="F:magnesium ion binding"/>
    <property type="evidence" value="ECO:0007669"/>
    <property type="project" value="UniProtKB-UniRule"/>
</dbReference>
<dbReference type="HAMAP" id="MF_00211">
    <property type="entry name" value="TrpD"/>
    <property type="match status" value="1"/>
</dbReference>
<dbReference type="EC" id="2.4.2.18" evidence="10"/>
<dbReference type="GO" id="GO:0004048">
    <property type="term" value="F:anthranilate phosphoribosyltransferase activity"/>
    <property type="evidence" value="ECO:0007669"/>
    <property type="project" value="UniProtKB-UniRule"/>
</dbReference>
<dbReference type="RefSeq" id="WP_073605863.1">
    <property type="nucleotide sequence ID" value="NZ_FQXZ01000046.1"/>
</dbReference>
<dbReference type="InterPro" id="IPR005940">
    <property type="entry name" value="Anthranilate_Pribosyl_Tfrase"/>
</dbReference>
<evidence type="ECO:0000259" key="11">
    <source>
        <dbReference type="Pfam" id="PF00591"/>
    </source>
</evidence>
<feature type="binding site" evidence="10">
    <location>
        <position position="165"/>
    </location>
    <ligand>
        <name>anthranilate</name>
        <dbReference type="ChEBI" id="CHEBI:16567"/>
        <label>2</label>
    </ligand>
</feature>
<comment type="pathway">
    <text evidence="1 10">Amino-acid biosynthesis; L-tryptophan biosynthesis; L-tryptophan from chorismate: step 2/5.</text>
</comment>
<dbReference type="SUPFAM" id="SSF52418">
    <property type="entry name" value="Nucleoside phosphorylase/phosphoribosyltransferase catalytic domain"/>
    <property type="match status" value="1"/>
</dbReference>
<reference evidence="13 14" key="1">
    <citation type="submission" date="2016-11" db="EMBL/GenBank/DDBJ databases">
        <authorList>
            <person name="Jaros S."/>
            <person name="Januszkiewicz K."/>
            <person name="Wedrychowicz H."/>
        </authorList>
    </citation>
    <scope>NUCLEOTIDE SEQUENCE [LARGE SCALE GENOMIC DNA]</scope>
    <source>
        <strain evidence="13 14">CECT 7868</strain>
    </source>
</reference>
<evidence type="ECO:0000256" key="6">
    <source>
        <dbReference type="ARBA" id="ARBA00022822"/>
    </source>
</evidence>
<dbReference type="Gene3D" id="3.40.1030.10">
    <property type="entry name" value="Nucleoside phosphorylase/phosphoribosyltransferase catalytic domain"/>
    <property type="match status" value="1"/>
</dbReference>
<dbReference type="FunFam" id="3.40.1030.10:FF:000002">
    <property type="entry name" value="Anthranilate phosphoribosyltransferase"/>
    <property type="match status" value="1"/>
</dbReference>
<feature type="binding site" evidence="10">
    <location>
        <position position="87"/>
    </location>
    <ligand>
        <name>5-phospho-alpha-D-ribose 1-diphosphate</name>
        <dbReference type="ChEBI" id="CHEBI:58017"/>
    </ligand>
</feature>
<keyword evidence="6 10" id="KW-0822">Tryptophan biosynthesis</keyword>
<dbReference type="STRING" id="1216006.VA7868_04275"/>
<dbReference type="Proteomes" id="UP000184608">
    <property type="component" value="Unassembled WGS sequence"/>
</dbReference>
<evidence type="ECO:0000313" key="14">
    <source>
        <dbReference type="Proteomes" id="UP000184608"/>
    </source>
</evidence>
<proteinExistence type="inferred from homology"/>
<dbReference type="Pfam" id="PF02885">
    <property type="entry name" value="Glycos_trans_3N"/>
    <property type="match status" value="1"/>
</dbReference>
<evidence type="ECO:0000256" key="2">
    <source>
        <dbReference type="ARBA" id="ARBA00022605"/>
    </source>
</evidence>
<comment type="similarity">
    <text evidence="9">In the C-terminal section; belongs to the anthranilate phosphoribosyltransferase family.</text>
</comment>
<keyword evidence="2 10" id="KW-0028">Amino-acid biosynthesis</keyword>
<gene>
    <name evidence="13" type="primary">trpGD_2</name>
    <name evidence="10" type="synonym">trpD</name>
    <name evidence="13" type="ORF">VA7868_04275</name>
</gene>
<feature type="binding site" evidence="10">
    <location>
        <position position="224"/>
    </location>
    <ligand>
        <name>Mg(2+)</name>
        <dbReference type="ChEBI" id="CHEBI:18420"/>
        <label>1</label>
    </ligand>
</feature>
<organism evidence="13 14">
    <name type="scientific">Vibrio aerogenes CECT 7868</name>
    <dbReference type="NCBI Taxonomy" id="1216006"/>
    <lineage>
        <taxon>Bacteria</taxon>
        <taxon>Pseudomonadati</taxon>
        <taxon>Pseudomonadota</taxon>
        <taxon>Gammaproteobacteria</taxon>
        <taxon>Vibrionales</taxon>
        <taxon>Vibrionaceae</taxon>
        <taxon>Vibrio</taxon>
    </lineage>
</organism>
<evidence type="ECO:0000256" key="8">
    <source>
        <dbReference type="ARBA" id="ARBA00052328"/>
    </source>
</evidence>
<evidence type="ECO:0000256" key="1">
    <source>
        <dbReference type="ARBA" id="ARBA00004907"/>
    </source>
</evidence>
<dbReference type="Pfam" id="PF00591">
    <property type="entry name" value="Glycos_transf_3"/>
    <property type="match status" value="1"/>
</dbReference>
<keyword evidence="5 10" id="KW-0479">Metal-binding</keyword>
<comment type="subunit">
    <text evidence="10">Homodimer.</text>
</comment>
<protein>
    <recommendedName>
        <fullName evidence="10">Anthranilate phosphoribosyltransferase</fullName>
        <ecNumber evidence="10">2.4.2.18</ecNumber>
    </recommendedName>
</protein>
<dbReference type="InterPro" id="IPR036320">
    <property type="entry name" value="Glycosyl_Trfase_fam3_N_dom_sf"/>
</dbReference>
<keyword evidence="7 10" id="KW-0057">Aromatic amino acid biosynthesis</keyword>
<evidence type="ECO:0000256" key="5">
    <source>
        <dbReference type="ARBA" id="ARBA00022723"/>
    </source>
</evidence>
<feature type="binding site" evidence="10">
    <location>
        <begin position="82"/>
        <end position="83"/>
    </location>
    <ligand>
        <name>5-phospho-alpha-D-ribose 1-diphosphate</name>
        <dbReference type="ChEBI" id="CHEBI:58017"/>
    </ligand>
</feature>
<dbReference type="EMBL" id="FQXZ01000046">
    <property type="protein sequence ID" value="SHI74624.1"/>
    <property type="molecule type" value="Genomic_DNA"/>
</dbReference>
<dbReference type="SUPFAM" id="SSF47648">
    <property type="entry name" value="Nucleoside phosphorylase/phosphoribosyltransferase N-terminal domain"/>
    <property type="match status" value="1"/>
</dbReference>
<comment type="cofactor">
    <cofactor evidence="10">
        <name>Mg(2+)</name>
        <dbReference type="ChEBI" id="CHEBI:18420"/>
    </cofactor>
    <text evidence="10">Binds 2 magnesium ions per monomer.</text>
</comment>
<sequence length="332" mass="35638">MQAIIDKLYAQTSLTQQESYRLFEQIIRGEMDPILMAALLTALKIKGETPEEISGAAQALLDNAVAFPRPDYDFADIVGTGGDGANTINISTTAAFVAAGCGVKVAKHGNRSVSSKSGSSDLLDAFGINLAMTPENTRKAVDELGVAFLFAPQYHGGVRHAMPVRQTLKTRTIFNILGPLINPARPNIELMGVYDPALIQPIAETMLKMGMKRAAVVHGSGLDEVAIHGETQVAEIHNQQITRYTLTPDDFGLNTFPLSSIEGGTPEENRLIIENILTGRGSEPQMSAVAVNVALLLRLFGQEDLKQNAAKAMDVMQTGQAFHLVKQLAAQG</sequence>
<keyword evidence="3 10" id="KW-0328">Glycosyltransferase</keyword>
<feature type="binding site" evidence="10">
    <location>
        <begin position="107"/>
        <end position="115"/>
    </location>
    <ligand>
        <name>5-phospho-alpha-D-ribose 1-diphosphate</name>
        <dbReference type="ChEBI" id="CHEBI:58017"/>
    </ligand>
</feature>
<keyword evidence="14" id="KW-1185">Reference proteome</keyword>
<feature type="binding site" evidence="10">
    <location>
        <position position="119"/>
    </location>
    <ligand>
        <name>5-phospho-alpha-D-ribose 1-diphosphate</name>
        <dbReference type="ChEBI" id="CHEBI:58017"/>
    </ligand>
</feature>
<feature type="domain" description="Glycosyl transferase family 3" evidence="11">
    <location>
        <begin position="72"/>
        <end position="321"/>
    </location>
</feature>
<comment type="similarity">
    <text evidence="10">Belongs to the anthranilate phosphoribosyltransferase family.</text>
</comment>
<evidence type="ECO:0000256" key="3">
    <source>
        <dbReference type="ARBA" id="ARBA00022676"/>
    </source>
</evidence>
<dbReference type="AlphaFoldDB" id="A0A1M6DMV0"/>
<dbReference type="NCBIfam" id="TIGR01245">
    <property type="entry name" value="trpD"/>
    <property type="match status" value="1"/>
</dbReference>
<dbReference type="Gene3D" id="1.20.970.10">
    <property type="entry name" value="Transferase, Pyrimidine Nucleoside Phosphorylase, Chain C"/>
    <property type="match status" value="1"/>
</dbReference>
<accession>A0A1M6DMV0</accession>
<dbReference type="GO" id="GO:0000162">
    <property type="term" value="P:L-tryptophan biosynthetic process"/>
    <property type="evidence" value="ECO:0007669"/>
    <property type="project" value="UniProtKB-UniRule"/>
</dbReference>
<evidence type="ECO:0000313" key="13">
    <source>
        <dbReference type="EMBL" id="SHI74624.1"/>
    </source>
</evidence>
<dbReference type="PANTHER" id="PTHR43285">
    <property type="entry name" value="ANTHRANILATE PHOSPHORIBOSYLTRANSFERASE"/>
    <property type="match status" value="1"/>
</dbReference>
<feature type="binding site" evidence="10">
    <location>
        <position position="79"/>
    </location>
    <ligand>
        <name>5-phospho-alpha-D-ribose 1-diphosphate</name>
        <dbReference type="ChEBI" id="CHEBI:58017"/>
    </ligand>
</feature>
<dbReference type="InterPro" id="IPR035902">
    <property type="entry name" value="Nuc_phospho_transferase"/>
</dbReference>
<comment type="catalytic activity">
    <reaction evidence="8 10">
        <text>N-(5-phospho-beta-D-ribosyl)anthranilate + diphosphate = 5-phospho-alpha-D-ribose 1-diphosphate + anthranilate</text>
        <dbReference type="Rhea" id="RHEA:11768"/>
        <dbReference type="ChEBI" id="CHEBI:16567"/>
        <dbReference type="ChEBI" id="CHEBI:18277"/>
        <dbReference type="ChEBI" id="CHEBI:33019"/>
        <dbReference type="ChEBI" id="CHEBI:58017"/>
        <dbReference type="EC" id="2.4.2.18"/>
    </reaction>
</comment>
<evidence type="ECO:0000256" key="10">
    <source>
        <dbReference type="HAMAP-Rule" id="MF_00211"/>
    </source>
</evidence>
<feature type="binding site" evidence="10">
    <location>
        <position position="110"/>
    </location>
    <ligand>
        <name>anthranilate</name>
        <dbReference type="ChEBI" id="CHEBI:16567"/>
        <label>1</label>
    </ligand>
</feature>
<dbReference type="FunFam" id="1.20.970.10:FF:000003">
    <property type="entry name" value="Anthranilate phosphoribosyltransferase"/>
    <property type="match status" value="1"/>
</dbReference>
<feature type="domain" description="Glycosyl transferase family 3 N-terminal" evidence="12">
    <location>
        <begin position="3"/>
        <end position="64"/>
    </location>
</feature>
<feature type="binding site" evidence="10">
    <location>
        <position position="224"/>
    </location>
    <ligand>
        <name>Mg(2+)</name>
        <dbReference type="ChEBI" id="CHEBI:18420"/>
        <label>2</label>
    </ligand>
</feature>
<dbReference type="InterPro" id="IPR017459">
    <property type="entry name" value="Glycosyl_Trfase_fam3_N_dom"/>
</dbReference>
<evidence type="ECO:0000256" key="7">
    <source>
        <dbReference type="ARBA" id="ARBA00023141"/>
    </source>
</evidence>
<feature type="binding site" evidence="10">
    <location>
        <position position="223"/>
    </location>
    <ligand>
        <name>Mg(2+)</name>
        <dbReference type="ChEBI" id="CHEBI:18420"/>
        <label>2</label>
    </ligand>
</feature>
<keyword evidence="10" id="KW-0460">Magnesium</keyword>
<evidence type="ECO:0000256" key="4">
    <source>
        <dbReference type="ARBA" id="ARBA00022679"/>
    </source>
</evidence>
<evidence type="ECO:0000259" key="12">
    <source>
        <dbReference type="Pfam" id="PF02885"/>
    </source>
</evidence>
<keyword evidence="4 10" id="KW-0808">Transferase</keyword>
<dbReference type="InterPro" id="IPR000312">
    <property type="entry name" value="Glycosyl_Trfase_fam3"/>
</dbReference>
<comment type="function">
    <text evidence="10">Catalyzes the transfer of the phosphoribosyl group of 5-phosphorylribose-1-pyrophosphate (PRPP) to anthranilate to yield N-(5'-phosphoribosyl)-anthranilate (PRA).</text>
</comment>
<evidence type="ECO:0000256" key="9">
    <source>
        <dbReference type="ARBA" id="ARBA00061188"/>
    </source>
</evidence>
<dbReference type="GO" id="GO:0005829">
    <property type="term" value="C:cytosol"/>
    <property type="evidence" value="ECO:0007669"/>
    <property type="project" value="TreeGrafter"/>
</dbReference>
<feature type="binding site" evidence="10">
    <location>
        <begin position="89"/>
        <end position="92"/>
    </location>
    <ligand>
        <name>5-phospho-alpha-D-ribose 1-diphosphate</name>
        <dbReference type="ChEBI" id="CHEBI:58017"/>
    </ligand>
</feature>
<feature type="binding site" evidence="10">
    <location>
        <position position="79"/>
    </location>
    <ligand>
        <name>anthranilate</name>
        <dbReference type="ChEBI" id="CHEBI:16567"/>
        <label>1</label>
    </ligand>
</feature>
<dbReference type="OrthoDB" id="9806430at2"/>
<comment type="caution">
    <text evidence="10">Lacks conserved residue(s) required for the propagation of feature annotation.</text>
</comment>
<dbReference type="PANTHER" id="PTHR43285:SF2">
    <property type="entry name" value="ANTHRANILATE PHOSPHORIBOSYLTRANSFERASE"/>
    <property type="match status" value="1"/>
</dbReference>